<keyword evidence="1" id="KW-1133">Transmembrane helix</keyword>
<evidence type="ECO:0000313" key="3">
    <source>
        <dbReference type="EMBL" id="QDT62951.1"/>
    </source>
</evidence>
<feature type="transmembrane region" description="Helical" evidence="1">
    <location>
        <begin position="140"/>
        <end position="160"/>
    </location>
</feature>
<dbReference type="RefSeq" id="WP_145258875.1">
    <property type="nucleotide sequence ID" value="NZ_CP036316.1"/>
</dbReference>
<dbReference type="InterPro" id="IPR000620">
    <property type="entry name" value="EamA_dom"/>
</dbReference>
<organism evidence="3 4">
    <name type="scientific">Calycomorphotria hydatis</name>
    <dbReference type="NCBI Taxonomy" id="2528027"/>
    <lineage>
        <taxon>Bacteria</taxon>
        <taxon>Pseudomonadati</taxon>
        <taxon>Planctomycetota</taxon>
        <taxon>Planctomycetia</taxon>
        <taxon>Planctomycetales</taxon>
        <taxon>Planctomycetaceae</taxon>
        <taxon>Calycomorphotria</taxon>
    </lineage>
</organism>
<dbReference type="AlphaFoldDB" id="A0A517T3N1"/>
<dbReference type="PANTHER" id="PTHR22911">
    <property type="entry name" value="ACYL-MALONYL CONDENSING ENZYME-RELATED"/>
    <property type="match status" value="1"/>
</dbReference>
<proteinExistence type="predicted"/>
<dbReference type="Proteomes" id="UP000319976">
    <property type="component" value="Chromosome"/>
</dbReference>
<feature type="transmembrane region" description="Helical" evidence="1">
    <location>
        <begin position="258"/>
        <end position="278"/>
    </location>
</feature>
<dbReference type="SUPFAM" id="SSF103481">
    <property type="entry name" value="Multidrug resistance efflux transporter EmrE"/>
    <property type="match status" value="2"/>
</dbReference>
<feature type="transmembrane region" description="Helical" evidence="1">
    <location>
        <begin position="38"/>
        <end position="57"/>
    </location>
</feature>
<dbReference type="Pfam" id="PF00892">
    <property type="entry name" value="EamA"/>
    <property type="match status" value="2"/>
</dbReference>
<evidence type="ECO:0000256" key="1">
    <source>
        <dbReference type="SAM" id="Phobius"/>
    </source>
</evidence>
<keyword evidence="4" id="KW-1185">Reference proteome</keyword>
<feature type="transmembrane region" description="Helical" evidence="1">
    <location>
        <begin position="229"/>
        <end position="251"/>
    </location>
</feature>
<name>A0A517T3N1_9PLAN</name>
<feature type="transmembrane region" description="Helical" evidence="1">
    <location>
        <begin position="284"/>
        <end position="301"/>
    </location>
</feature>
<accession>A0A517T3N1</accession>
<dbReference type="InterPro" id="IPR037185">
    <property type="entry name" value="EmrE-like"/>
</dbReference>
<feature type="domain" description="EamA" evidence="2">
    <location>
        <begin position="167"/>
        <end position="301"/>
    </location>
</feature>
<feature type="transmembrane region" description="Helical" evidence="1">
    <location>
        <begin position="114"/>
        <end position="133"/>
    </location>
</feature>
<sequence length="306" mass="32306">MSFPAAAGVLLLGVTGIAFAPIFALMAGWWDVGPSASAFWRMGLAVPLLLGPMIWSRSTKKPEPVEEAAASEPTERTWLLRLCDVLIAGVPGVFLGLDMVAWHTSFLYTPVANATLLANLATLVVSFVGWAFLQERLNWRFPLGVAAALVGIAVLLGVTVDERSTPFGNGMACIAAACYAGYLLGVKIVRRWYSAKWVIFCSSLCGSVVLFPIPLLLGDQMIPSTPIGWLPLLGLAAIPHVAGQGLIIVAMRHLPASIASVMLLAQPVMVAVLGMLILDQSIGLMQGLGGLIVIVGLALAIRGRVV</sequence>
<evidence type="ECO:0000259" key="2">
    <source>
        <dbReference type="Pfam" id="PF00892"/>
    </source>
</evidence>
<dbReference type="EMBL" id="CP036316">
    <property type="protein sequence ID" value="QDT62951.1"/>
    <property type="molecule type" value="Genomic_DNA"/>
</dbReference>
<dbReference type="OrthoDB" id="9776210at2"/>
<feature type="transmembrane region" description="Helical" evidence="1">
    <location>
        <begin position="197"/>
        <end position="217"/>
    </location>
</feature>
<feature type="domain" description="EamA" evidence="2">
    <location>
        <begin position="9"/>
        <end position="156"/>
    </location>
</feature>
<keyword evidence="1" id="KW-0812">Transmembrane</keyword>
<protein>
    <submittedName>
        <fullName evidence="3">EamA-like transporter family protein</fullName>
    </submittedName>
</protein>
<feature type="transmembrane region" description="Helical" evidence="1">
    <location>
        <begin position="166"/>
        <end position="185"/>
    </location>
</feature>
<evidence type="ECO:0000313" key="4">
    <source>
        <dbReference type="Proteomes" id="UP000319976"/>
    </source>
</evidence>
<keyword evidence="1" id="KW-0472">Membrane</keyword>
<gene>
    <name evidence="3" type="ORF">V22_01490</name>
</gene>
<dbReference type="KEGG" id="chya:V22_01490"/>
<dbReference type="PANTHER" id="PTHR22911:SF76">
    <property type="entry name" value="EAMA DOMAIN-CONTAINING PROTEIN"/>
    <property type="match status" value="1"/>
</dbReference>
<feature type="transmembrane region" description="Helical" evidence="1">
    <location>
        <begin position="7"/>
        <end position="32"/>
    </location>
</feature>
<dbReference type="GO" id="GO:0016020">
    <property type="term" value="C:membrane"/>
    <property type="evidence" value="ECO:0007669"/>
    <property type="project" value="InterPro"/>
</dbReference>
<feature type="transmembrane region" description="Helical" evidence="1">
    <location>
        <begin position="78"/>
        <end position="102"/>
    </location>
</feature>
<reference evidence="3 4" key="1">
    <citation type="submission" date="2019-02" db="EMBL/GenBank/DDBJ databases">
        <title>Deep-cultivation of Planctomycetes and their phenomic and genomic characterization uncovers novel biology.</title>
        <authorList>
            <person name="Wiegand S."/>
            <person name="Jogler M."/>
            <person name="Boedeker C."/>
            <person name="Pinto D."/>
            <person name="Vollmers J."/>
            <person name="Rivas-Marin E."/>
            <person name="Kohn T."/>
            <person name="Peeters S.H."/>
            <person name="Heuer A."/>
            <person name="Rast P."/>
            <person name="Oberbeckmann S."/>
            <person name="Bunk B."/>
            <person name="Jeske O."/>
            <person name="Meyerdierks A."/>
            <person name="Storesund J.E."/>
            <person name="Kallscheuer N."/>
            <person name="Luecker S."/>
            <person name="Lage O.M."/>
            <person name="Pohl T."/>
            <person name="Merkel B.J."/>
            <person name="Hornburger P."/>
            <person name="Mueller R.-W."/>
            <person name="Bruemmer F."/>
            <person name="Labrenz M."/>
            <person name="Spormann A.M."/>
            <person name="Op den Camp H."/>
            <person name="Overmann J."/>
            <person name="Amann R."/>
            <person name="Jetten M.S.M."/>
            <person name="Mascher T."/>
            <person name="Medema M.H."/>
            <person name="Devos D.P."/>
            <person name="Kaster A.-K."/>
            <person name="Ovreas L."/>
            <person name="Rohde M."/>
            <person name="Galperin M.Y."/>
            <person name="Jogler C."/>
        </authorList>
    </citation>
    <scope>NUCLEOTIDE SEQUENCE [LARGE SCALE GENOMIC DNA]</scope>
    <source>
        <strain evidence="3 4">V22</strain>
    </source>
</reference>